<evidence type="ECO:0000313" key="4">
    <source>
        <dbReference type="Proteomes" id="UP001054889"/>
    </source>
</evidence>
<dbReference type="EMBL" id="BQKI01000086">
    <property type="protein sequence ID" value="GJN35096.1"/>
    <property type="molecule type" value="Genomic_DNA"/>
</dbReference>
<sequence>MAAPLPTIAASSGAPTNWRKESDERLRRLHSLLFGADAALERGDAAGAQVLALRLLGFIDSQAPATDSGPDAAFIAPIHAAAFARLTAASRARSADSDRAAFERAKKDAGCVFGKQGDNFIEKIKCSKNFQAFLQKSKADTAGQLGKDVVHKHGQNGPQGASVSPHCDNNHGTRIYGVRPSWNSRRGPRGSFVPPIRNNGGSGTTTSRVTGKTDDSMEDSTRKWFVFAT</sequence>
<protein>
    <recommendedName>
        <fullName evidence="2">FIGL1 N-terminal domain-containing protein</fullName>
    </recommendedName>
</protein>
<reference evidence="3" key="2">
    <citation type="submission" date="2021-12" db="EMBL/GenBank/DDBJ databases">
        <title>Resequencing data analysis of finger millet.</title>
        <authorList>
            <person name="Hatakeyama M."/>
            <person name="Aluri S."/>
            <person name="Balachadran M.T."/>
            <person name="Sivarajan S.R."/>
            <person name="Poveda L."/>
            <person name="Shimizu-Inatsugi R."/>
            <person name="Schlapbach R."/>
            <person name="Sreeman S.M."/>
            <person name="Shimizu K.K."/>
        </authorList>
    </citation>
    <scope>NUCLEOTIDE SEQUENCE</scope>
</reference>
<accession>A0AAV5FJ89</accession>
<dbReference type="Proteomes" id="UP001054889">
    <property type="component" value="Unassembled WGS sequence"/>
</dbReference>
<reference evidence="3" key="1">
    <citation type="journal article" date="2018" name="DNA Res.">
        <title>Multiple hybrid de novo genome assembly of finger millet, an orphan allotetraploid crop.</title>
        <authorList>
            <person name="Hatakeyama M."/>
            <person name="Aluri S."/>
            <person name="Balachadran M.T."/>
            <person name="Sivarajan S.R."/>
            <person name="Patrignani A."/>
            <person name="Gruter S."/>
            <person name="Poveda L."/>
            <person name="Shimizu-Inatsugi R."/>
            <person name="Baeten J."/>
            <person name="Francoijs K.J."/>
            <person name="Nataraja K.N."/>
            <person name="Reddy Y.A.N."/>
            <person name="Phadnis S."/>
            <person name="Ravikumar R.L."/>
            <person name="Schlapbach R."/>
            <person name="Sreeman S.M."/>
            <person name="Shimizu K.K."/>
        </authorList>
    </citation>
    <scope>NUCLEOTIDE SEQUENCE</scope>
</reference>
<name>A0AAV5FJ89_ELECO</name>
<feature type="region of interest" description="Disordered" evidence="1">
    <location>
        <begin position="1"/>
        <end position="21"/>
    </location>
</feature>
<feature type="domain" description="FIGL1 N-terminal" evidence="2">
    <location>
        <begin position="16"/>
        <end position="92"/>
    </location>
</feature>
<comment type="caution">
    <text evidence="3">The sequence shown here is derived from an EMBL/GenBank/DDBJ whole genome shotgun (WGS) entry which is preliminary data.</text>
</comment>
<dbReference type="Pfam" id="PF24347">
    <property type="entry name" value="FIGL1_N"/>
    <property type="match status" value="1"/>
</dbReference>
<organism evidence="3 4">
    <name type="scientific">Eleusine coracana subsp. coracana</name>
    <dbReference type="NCBI Taxonomy" id="191504"/>
    <lineage>
        <taxon>Eukaryota</taxon>
        <taxon>Viridiplantae</taxon>
        <taxon>Streptophyta</taxon>
        <taxon>Embryophyta</taxon>
        <taxon>Tracheophyta</taxon>
        <taxon>Spermatophyta</taxon>
        <taxon>Magnoliopsida</taxon>
        <taxon>Liliopsida</taxon>
        <taxon>Poales</taxon>
        <taxon>Poaceae</taxon>
        <taxon>PACMAD clade</taxon>
        <taxon>Chloridoideae</taxon>
        <taxon>Cynodonteae</taxon>
        <taxon>Eleusininae</taxon>
        <taxon>Eleusine</taxon>
    </lineage>
</organism>
<feature type="region of interest" description="Disordered" evidence="1">
    <location>
        <begin position="153"/>
        <end position="220"/>
    </location>
</feature>
<feature type="compositionally biased region" description="Basic and acidic residues" evidence="1">
    <location>
        <begin position="211"/>
        <end position="220"/>
    </location>
</feature>
<keyword evidence="4" id="KW-1185">Reference proteome</keyword>
<evidence type="ECO:0000313" key="3">
    <source>
        <dbReference type="EMBL" id="GJN35096.1"/>
    </source>
</evidence>
<evidence type="ECO:0000256" key="1">
    <source>
        <dbReference type="SAM" id="MobiDB-lite"/>
    </source>
</evidence>
<gene>
    <name evidence="3" type="primary">gb23829</name>
    <name evidence="3" type="ORF">PR202_gb23829</name>
</gene>
<proteinExistence type="predicted"/>
<dbReference type="InterPro" id="IPR056224">
    <property type="entry name" value="FIGL1_N"/>
</dbReference>
<evidence type="ECO:0000259" key="2">
    <source>
        <dbReference type="Pfam" id="PF24347"/>
    </source>
</evidence>
<dbReference type="AlphaFoldDB" id="A0AAV5FJ89"/>